<comment type="subcellular location">
    <subcellularLocation>
        <location evidence="9">Cytoplasm</location>
    </subcellularLocation>
</comment>
<evidence type="ECO:0000256" key="8">
    <source>
        <dbReference type="ARBA" id="ARBA00051542"/>
    </source>
</evidence>
<keyword evidence="4 9" id="KW-0547">Nucleotide-binding</keyword>
<feature type="site" description="Interaction with tRNA" evidence="9">
    <location>
        <position position="341"/>
    </location>
</feature>
<proteinExistence type="inferred from homology"/>
<feature type="domain" description="tRNA-specific 2-thiouridylase MnmA-like central" evidence="11">
    <location>
        <begin position="221"/>
        <end position="274"/>
    </location>
</feature>
<evidence type="ECO:0000259" key="10">
    <source>
        <dbReference type="Pfam" id="PF20258"/>
    </source>
</evidence>
<gene>
    <name evidence="9" type="primary">mnmA</name>
    <name evidence="12" type="ORF">DEALK_02040</name>
</gene>
<sequence>MTKKRALVALSGGVDSAVAAALLKDDGYEVTGIMMKIYDGNEKSSDRTGRHGCYGPGEVEDIDDARKVAESLGIRLEVFDLSREYELEILNQFKAEYRAGRTPNPCIHCNQRIKLGALIDKARDSGLDFEFVATGHYARVEYNPSSDRYQLLRAIDHSKDQSYFLSRLSQTQLKNIRFPLGDLIKGKVRELAERYGLSVADKAESQNFITGGYHQLVNQETEAGAIVDEAGRQLGTHPGISFFTIGQRHGLGLSGTEPRYVTAIDPVRNAVIVGGRDSLFTSTAVVEDLNWISIEHLDRGMGVMTKIRSGSRMVSAWIEPYVTNQVRVTFDESQMAPAPGQAAVFYKGDVVLGSGIIAKALS</sequence>
<dbReference type="PANTHER" id="PTHR11933">
    <property type="entry name" value="TRNA 5-METHYLAMINOMETHYL-2-THIOURIDYLATE -METHYLTRANSFERASE"/>
    <property type="match status" value="1"/>
</dbReference>
<dbReference type="HAMAP" id="MF_00144">
    <property type="entry name" value="tRNA_thiouridyl_MnmA"/>
    <property type="match status" value="1"/>
</dbReference>
<dbReference type="Proteomes" id="UP000053947">
    <property type="component" value="Unassembled WGS sequence"/>
</dbReference>
<dbReference type="InterPro" id="IPR023382">
    <property type="entry name" value="MnmA-like_central_sf"/>
</dbReference>
<feature type="domain" description="tRNA-specific 2-thiouridylase MnmA-like C-terminal" evidence="10">
    <location>
        <begin position="285"/>
        <end position="357"/>
    </location>
</feature>
<feature type="binding site" evidence="9">
    <location>
        <position position="135"/>
    </location>
    <ligand>
        <name>ATP</name>
        <dbReference type="ChEBI" id="CHEBI:30616"/>
    </ligand>
</feature>
<evidence type="ECO:0000256" key="5">
    <source>
        <dbReference type="ARBA" id="ARBA00022840"/>
    </source>
</evidence>
<dbReference type="GO" id="GO:0000049">
    <property type="term" value="F:tRNA binding"/>
    <property type="evidence" value="ECO:0007669"/>
    <property type="project" value="UniProtKB-KW"/>
</dbReference>
<keyword evidence="9" id="KW-0963">Cytoplasm</keyword>
<dbReference type="InterPro" id="IPR046884">
    <property type="entry name" value="MnmA-like_central"/>
</dbReference>
<keyword evidence="6 9" id="KW-0694">RNA-binding</keyword>
<feature type="binding site" evidence="9">
    <location>
        <begin position="9"/>
        <end position="16"/>
    </location>
    <ligand>
        <name>ATP</name>
        <dbReference type="ChEBI" id="CHEBI:30616"/>
    </ligand>
</feature>
<keyword evidence="2 9" id="KW-0808">Transferase</keyword>
<comment type="catalytic activity">
    <reaction evidence="8 9">
        <text>S-sulfanyl-L-cysteinyl-[protein] + uridine(34) in tRNA + AH2 + ATP = 2-thiouridine(34) in tRNA + L-cysteinyl-[protein] + A + AMP + diphosphate + H(+)</text>
        <dbReference type="Rhea" id="RHEA:47032"/>
        <dbReference type="Rhea" id="RHEA-COMP:10131"/>
        <dbReference type="Rhea" id="RHEA-COMP:11726"/>
        <dbReference type="Rhea" id="RHEA-COMP:11727"/>
        <dbReference type="Rhea" id="RHEA-COMP:11728"/>
        <dbReference type="ChEBI" id="CHEBI:13193"/>
        <dbReference type="ChEBI" id="CHEBI:15378"/>
        <dbReference type="ChEBI" id="CHEBI:17499"/>
        <dbReference type="ChEBI" id="CHEBI:29950"/>
        <dbReference type="ChEBI" id="CHEBI:30616"/>
        <dbReference type="ChEBI" id="CHEBI:33019"/>
        <dbReference type="ChEBI" id="CHEBI:61963"/>
        <dbReference type="ChEBI" id="CHEBI:65315"/>
        <dbReference type="ChEBI" id="CHEBI:87170"/>
        <dbReference type="ChEBI" id="CHEBI:456215"/>
        <dbReference type="EC" id="2.8.1.13"/>
    </reaction>
</comment>
<evidence type="ECO:0000256" key="3">
    <source>
        <dbReference type="ARBA" id="ARBA00022694"/>
    </source>
</evidence>
<keyword evidence="5 9" id="KW-0067">ATP-binding</keyword>
<dbReference type="GO" id="GO:0103016">
    <property type="term" value="F:tRNA-uridine 2-sulfurtransferase activity"/>
    <property type="evidence" value="ECO:0007669"/>
    <property type="project" value="UniProtKB-EC"/>
</dbReference>
<organism evidence="12 13">
    <name type="scientific">Dehalogenimonas alkenigignens</name>
    <dbReference type="NCBI Taxonomy" id="1217799"/>
    <lineage>
        <taxon>Bacteria</taxon>
        <taxon>Bacillati</taxon>
        <taxon>Chloroflexota</taxon>
        <taxon>Dehalococcoidia</taxon>
        <taxon>Dehalococcoidales</taxon>
        <taxon>Dehalococcoidaceae</taxon>
        <taxon>Dehalogenimonas</taxon>
    </lineage>
</organism>
<evidence type="ECO:0000313" key="12">
    <source>
        <dbReference type="EMBL" id="KTB49291.1"/>
    </source>
</evidence>
<dbReference type="InterPro" id="IPR004506">
    <property type="entry name" value="MnmA-like"/>
</dbReference>
<dbReference type="CDD" id="cd01998">
    <property type="entry name" value="MnmA_TRMU-like"/>
    <property type="match status" value="1"/>
</dbReference>
<accession>A0A0W0GL70</accession>
<feature type="active site" description="Nucleophile" evidence="9">
    <location>
        <position position="109"/>
    </location>
</feature>
<keyword evidence="3 9" id="KW-0819">tRNA processing</keyword>
<dbReference type="STRING" id="1217799.DEALK_02040"/>
<comment type="function">
    <text evidence="9">Catalyzes the 2-thiolation of uridine at the wobble position (U34) of tRNA, leading to the formation of s(2)U34.</text>
</comment>
<dbReference type="GO" id="GO:0005524">
    <property type="term" value="F:ATP binding"/>
    <property type="evidence" value="ECO:0007669"/>
    <property type="project" value="UniProtKB-KW"/>
</dbReference>
<dbReference type="Gene3D" id="3.40.50.620">
    <property type="entry name" value="HUPs"/>
    <property type="match status" value="1"/>
</dbReference>
<dbReference type="PANTHER" id="PTHR11933:SF5">
    <property type="entry name" value="MITOCHONDRIAL TRNA-SPECIFIC 2-THIOURIDYLASE 1"/>
    <property type="match status" value="1"/>
</dbReference>
<dbReference type="InterPro" id="IPR046885">
    <property type="entry name" value="MnmA-like_C"/>
</dbReference>
<dbReference type="OrthoDB" id="9800696at2"/>
<dbReference type="SUPFAM" id="SSF52402">
    <property type="entry name" value="Adenine nucleotide alpha hydrolases-like"/>
    <property type="match status" value="1"/>
</dbReference>
<dbReference type="EC" id="2.8.1.13" evidence="9"/>
<protein>
    <recommendedName>
        <fullName evidence="9">tRNA-specific 2-thiouridylase MnmA</fullName>
        <ecNumber evidence="9">2.8.1.13</ecNumber>
    </recommendedName>
</protein>
<dbReference type="Gene3D" id="2.30.30.280">
    <property type="entry name" value="Adenine nucleotide alpha hydrolases-like domains"/>
    <property type="match status" value="1"/>
</dbReference>
<dbReference type="NCBIfam" id="TIGR00420">
    <property type="entry name" value="trmU"/>
    <property type="match status" value="1"/>
</dbReference>
<keyword evidence="7" id="KW-1015">Disulfide bond</keyword>
<dbReference type="EMBL" id="LFDV01000001">
    <property type="protein sequence ID" value="KTB49291.1"/>
    <property type="molecule type" value="Genomic_DNA"/>
</dbReference>
<evidence type="ECO:0000256" key="6">
    <source>
        <dbReference type="ARBA" id="ARBA00022884"/>
    </source>
</evidence>
<evidence type="ECO:0000256" key="2">
    <source>
        <dbReference type="ARBA" id="ARBA00022679"/>
    </source>
</evidence>
<evidence type="ECO:0000256" key="4">
    <source>
        <dbReference type="ARBA" id="ARBA00022741"/>
    </source>
</evidence>
<evidence type="ECO:0000313" key="13">
    <source>
        <dbReference type="Proteomes" id="UP000053947"/>
    </source>
</evidence>
<dbReference type="AlphaFoldDB" id="A0A0W0GL70"/>
<comment type="similarity">
    <text evidence="9">Belongs to the MnmA/TRMU family.</text>
</comment>
<feature type="binding site" evidence="9">
    <location>
        <position position="35"/>
    </location>
    <ligand>
        <name>ATP</name>
        <dbReference type="ChEBI" id="CHEBI:30616"/>
    </ligand>
</feature>
<dbReference type="GO" id="GO:0032259">
    <property type="term" value="P:methylation"/>
    <property type="evidence" value="ECO:0007669"/>
    <property type="project" value="UniProtKB-KW"/>
</dbReference>
<evidence type="ECO:0000256" key="9">
    <source>
        <dbReference type="HAMAP-Rule" id="MF_00144"/>
    </source>
</evidence>
<dbReference type="GO" id="GO:0005737">
    <property type="term" value="C:cytoplasm"/>
    <property type="evidence" value="ECO:0007669"/>
    <property type="project" value="UniProtKB-SubCell"/>
</dbReference>
<keyword evidence="12" id="KW-0489">Methyltransferase</keyword>
<keyword evidence="1 9" id="KW-0820">tRNA-binding</keyword>
<evidence type="ECO:0000259" key="11">
    <source>
        <dbReference type="Pfam" id="PF20259"/>
    </source>
</evidence>
<evidence type="ECO:0000256" key="7">
    <source>
        <dbReference type="ARBA" id="ARBA00023157"/>
    </source>
</evidence>
<name>A0A0W0GL70_9CHLR</name>
<feature type="region of interest" description="Interaction with tRNA" evidence="9">
    <location>
        <begin position="159"/>
        <end position="161"/>
    </location>
</feature>
<dbReference type="NCBIfam" id="NF001138">
    <property type="entry name" value="PRK00143.1"/>
    <property type="match status" value="1"/>
</dbReference>
<keyword evidence="13" id="KW-1185">Reference proteome</keyword>
<dbReference type="Gene3D" id="2.40.30.10">
    <property type="entry name" value="Translation factors"/>
    <property type="match status" value="1"/>
</dbReference>
<dbReference type="GO" id="GO:0008168">
    <property type="term" value="F:methyltransferase activity"/>
    <property type="evidence" value="ECO:0007669"/>
    <property type="project" value="UniProtKB-KW"/>
</dbReference>
<dbReference type="InterPro" id="IPR014729">
    <property type="entry name" value="Rossmann-like_a/b/a_fold"/>
</dbReference>
<dbReference type="PATRIC" id="fig|1217799.6.peg.208"/>
<dbReference type="Pfam" id="PF20259">
    <property type="entry name" value="tRNA_Me_trans_M"/>
    <property type="match status" value="1"/>
</dbReference>
<evidence type="ECO:0000256" key="1">
    <source>
        <dbReference type="ARBA" id="ARBA00022555"/>
    </source>
</evidence>
<comment type="caution">
    <text evidence="12">The sequence shown here is derived from an EMBL/GenBank/DDBJ whole genome shotgun (WGS) entry which is preliminary data.</text>
</comment>
<dbReference type="GO" id="GO:0002143">
    <property type="term" value="P:tRNA wobble position uridine thiolation"/>
    <property type="evidence" value="ECO:0007669"/>
    <property type="project" value="TreeGrafter"/>
</dbReference>
<dbReference type="RefSeq" id="WP_058437870.1">
    <property type="nucleotide sequence ID" value="NZ_KQ758903.1"/>
</dbReference>
<feature type="site" description="Interaction with tRNA" evidence="9">
    <location>
        <position position="136"/>
    </location>
</feature>
<reference evidence="12 13" key="1">
    <citation type="submission" date="2015-06" db="EMBL/GenBank/DDBJ databases">
        <title>Genome sequence of the organohalide-respiring Dehalogenimonas alkenigignens type strain (IP3-3T).</title>
        <authorList>
            <person name="Key T.A."/>
            <person name="Richmond D.P."/>
            <person name="Bowman K.S."/>
            <person name="Cho Y.-J."/>
            <person name="Chun J."/>
            <person name="da Costa M.S."/>
            <person name="Rainey F.A."/>
            <person name="Moe W.M."/>
        </authorList>
    </citation>
    <scope>NUCLEOTIDE SEQUENCE [LARGE SCALE GENOMIC DNA]</scope>
    <source>
        <strain evidence="12 13">IP3-3</strain>
    </source>
</reference>
<comment type="caution">
    <text evidence="9">Lacks conserved residue(s) required for the propagation of feature annotation.</text>
</comment>
<dbReference type="Pfam" id="PF20258">
    <property type="entry name" value="tRNA_Me_trans_C"/>
    <property type="match status" value="1"/>
</dbReference>
<dbReference type="Pfam" id="PF03054">
    <property type="entry name" value="tRNA_Me_trans"/>
    <property type="match status" value="1"/>
</dbReference>